<sequence length="143" mass="16054">MYIGEFARLAGTTPKAVRLYEQLGLLPEPRRRGKYRVYRAEDLEWVGFIREAQRLGCKLGELVPLLAGVTSLDHFPWQKVEQLIADKLAQIEAEVARLQRQHQGLSQCATLLAQHPCRYGAPARQSPDGRDHPAAADRGQKVA</sequence>
<dbReference type="EMBL" id="BPOP01000031">
    <property type="protein sequence ID" value="GJB92833.1"/>
    <property type="molecule type" value="Genomic_DNA"/>
</dbReference>
<feature type="domain" description="HTH merR-type" evidence="7">
    <location>
        <begin position="1"/>
        <end position="68"/>
    </location>
</feature>
<gene>
    <name evidence="10" type="ORF">JC965_16410</name>
    <name evidence="9" type="ORF">KAM382_28940</name>
    <name evidence="11" type="ORF">OJY61_18825</name>
    <name evidence="8" type="ORF">WP2W18E01_34210</name>
</gene>
<evidence type="ECO:0000256" key="1">
    <source>
        <dbReference type="ARBA" id="ARBA00022491"/>
    </source>
</evidence>
<dbReference type="GO" id="GO:0003700">
    <property type="term" value="F:DNA-binding transcription factor activity"/>
    <property type="evidence" value="ECO:0007669"/>
    <property type="project" value="InterPro"/>
</dbReference>
<dbReference type="EMBL" id="AP021927">
    <property type="protein sequence ID" value="BBQ31839.1"/>
    <property type="molecule type" value="Genomic_DNA"/>
</dbReference>
<dbReference type="SUPFAM" id="SSF46955">
    <property type="entry name" value="Putative DNA-binding domain"/>
    <property type="match status" value="1"/>
</dbReference>
<dbReference type="RefSeq" id="WP_041212963.1">
    <property type="nucleotide sequence ID" value="NZ_AP019195.1"/>
</dbReference>
<dbReference type="PRINTS" id="PR00040">
    <property type="entry name" value="HTHMERR"/>
</dbReference>
<evidence type="ECO:0000256" key="6">
    <source>
        <dbReference type="SAM" id="MobiDB-lite"/>
    </source>
</evidence>
<protein>
    <submittedName>
        <fullName evidence="9">MerR family transcriptional regulator</fullName>
    </submittedName>
</protein>
<keyword evidence="4" id="KW-0804">Transcription</keyword>
<feature type="region of interest" description="Disordered" evidence="6">
    <location>
        <begin position="119"/>
        <end position="143"/>
    </location>
</feature>
<reference evidence="10" key="2">
    <citation type="submission" date="2020-12" db="EMBL/GenBank/DDBJ databases">
        <title>GES Beta-lactamases isolated from hospital effluents in Brazil.</title>
        <authorList>
            <person name="Conte D."/>
            <person name="Mesa D."/>
            <person name="Palmeiro J.K."/>
            <person name="Dalla-Costa L.M."/>
        </authorList>
    </citation>
    <scope>NUCLEOTIDE SEQUENCE [LARGE SCALE GENOMIC DNA]</scope>
    <source>
        <strain evidence="10">Aero21</strain>
    </source>
</reference>
<evidence type="ECO:0000256" key="5">
    <source>
        <dbReference type="SAM" id="Coils"/>
    </source>
</evidence>
<keyword evidence="2" id="KW-0805">Transcription regulation</keyword>
<keyword evidence="5" id="KW-0175">Coiled coil</keyword>
<dbReference type="EMBL" id="CP110176">
    <property type="protein sequence ID" value="UZC85861.2"/>
    <property type="molecule type" value="Genomic_DNA"/>
</dbReference>
<evidence type="ECO:0000313" key="9">
    <source>
        <dbReference type="EMBL" id="GJB92833.1"/>
    </source>
</evidence>
<reference evidence="9 13" key="3">
    <citation type="submission" date="2021-07" db="EMBL/GenBank/DDBJ databases">
        <title>Draft genome sequence of carbapenem-resistant Aeromonas spp. in Japan.</title>
        <authorList>
            <person name="Maehana S."/>
            <person name="Suzuki M."/>
            <person name="Kitasato H."/>
        </authorList>
    </citation>
    <scope>NUCLEOTIDE SEQUENCE [LARGE SCALE GENOMIC DNA]</scope>
    <source>
        <strain evidence="9 13">KAM382</strain>
    </source>
</reference>
<dbReference type="PROSITE" id="PS50937">
    <property type="entry name" value="HTH_MERR_2"/>
    <property type="match status" value="1"/>
</dbReference>
<dbReference type="AlphaFoldDB" id="A0A3G9IKV5"/>
<evidence type="ECO:0000256" key="4">
    <source>
        <dbReference type="ARBA" id="ARBA00023163"/>
    </source>
</evidence>
<reference evidence="8 12" key="1">
    <citation type="submission" date="2019-12" db="EMBL/GenBank/DDBJ databases">
        <title>complete genome sequences of Aeromonas caviae str. WP2-W18-ESBL-01 isolated from wastewater treatment plant effluent.</title>
        <authorList>
            <person name="Sekizuka T."/>
            <person name="Itokawa K."/>
            <person name="Yatsu K."/>
            <person name="Inamine Y."/>
            <person name="Kuroda M."/>
        </authorList>
    </citation>
    <scope>NUCLEOTIDE SEQUENCE [LARGE SCALE GENOMIC DNA]</scope>
    <source>
        <strain evidence="8 12">WP2-W18-ESBL-01</strain>
    </source>
</reference>
<dbReference type="EMBL" id="CP065937">
    <property type="protein sequence ID" value="QQA59820.1"/>
    <property type="molecule type" value="Genomic_DNA"/>
</dbReference>
<evidence type="ECO:0000313" key="11">
    <source>
        <dbReference type="EMBL" id="UZC85861.2"/>
    </source>
</evidence>
<dbReference type="PANTHER" id="PTHR30204:SF69">
    <property type="entry name" value="MERR-FAMILY TRANSCRIPTIONAL REGULATOR"/>
    <property type="match status" value="1"/>
</dbReference>
<keyword evidence="3" id="KW-0238">DNA-binding</keyword>
<dbReference type="Proteomes" id="UP001163285">
    <property type="component" value="Chromosome"/>
</dbReference>
<evidence type="ECO:0000313" key="10">
    <source>
        <dbReference type="EMBL" id="QQA59820.1"/>
    </source>
</evidence>
<dbReference type="Gene3D" id="1.10.1660.10">
    <property type="match status" value="1"/>
</dbReference>
<dbReference type="Pfam" id="PF13411">
    <property type="entry name" value="MerR_1"/>
    <property type="match status" value="1"/>
</dbReference>
<feature type="coiled-coil region" evidence="5">
    <location>
        <begin position="81"/>
        <end position="108"/>
    </location>
</feature>
<evidence type="ECO:0000313" key="12">
    <source>
        <dbReference type="Proteomes" id="UP000515756"/>
    </source>
</evidence>
<dbReference type="InterPro" id="IPR047057">
    <property type="entry name" value="MerR_fam"/>
</dbReference>
<dbReference type="PANTHER" id="PTHR30204">
    <property type="entry name" value="REDOX-CYCLING DRUG-SENSING TRANSCRIPTIONAL ACTIVATOR SOXR"/>
    <property type="match status" value="1"/>
</dbReference>
<dbReference type="Proteomes" id="UP000737420">
    <property type="component" value="Unassembled WGS sequence"/>
</dbReference>
<keyword evidence="1" id="KW-0678">Repressor</keyword>
<dbReference type="Proteomes" id="UP000515756">
    <property type="component" value="Chromosome"/>
</dbReference>
<evidence type="ECO:0000313" key="8">
    <source>
        <dbReference type="EMBL" id="BBQ31839.1"/>
    </source>
</evidence>
<accession>A0A3G9IKV5</accession>
<evidence type="ECO:0000256" key="2">
    <source>
        <dbReference type="ARBA" id="ARBA00023015"/>
    </source>
</evidence>
<dbReference type="InterPro" id="IPR009061">
    <property type="entry name" value="DNA-bd_dom_put_sf"/>
</dbReference>
<organism evidence="9 13">
    <name type="scientific">Aeromonas caviae</name>
    <name type="common">Aeromonas punctata</name>
    <dbReference type="NCBI Taxonomy" id="648"/>
    <lineage>
        <taxon>Bacteria</taxon>
        <taxon>Pseudomonadati</taxon>
        <taxon>Pseudomonadota</taxon>
        <taxon>Gammaproteobacteria</taxon>
        <taxon>Aeromonadales</taxon>
        <taxon>Aeromonadaceae</taxon>
        <taxon>Aeromonas</taxon>
    </lineage>
</organism>
<dbReference type="InterPro" id="IPR000551">
    <property type="entry name" value="MerR-type_HTH_dom"/>
</dbReference>
<evidence type="ECO:0000256" key="3">
    <source>
        <dbReference type="ARBA" id="ARBA00023125"/>
    </source>
</evidence>
<reference evidence="11" key="4">
    <citation type="submission" date="2023-04" db="EMBL/GenBank/DDBJ databases">
        <title>Whole Genome Sequence of Multi-drug resistant Aeromonas caviae as a gut pathogen in newborn.</title>
        <authorList>
            <person name="Jadhav S.V."/>
            <person name="Saroj S.D."/>
            <person name="Saha U.B."/>
            <person name="Sen S."/>
            <person name="Kher A."/>
        </authorList>
    </citation>
    <scope>NUCLEOTIDE SEQUENCE</scope>
    <source>
        <strain evidence="11">SVJ23</strain>
    </source>
</reference>
<name>A0A3G9IKV5_AERCA</name>
<dbReference type="GO" id="GO:0003677">
    <property type="term" value="F:DNA binding"/>
    <property type="evidence" value="ECO:0007669"/>
    <property type="project" value="UniProtKB-KW"/>
</dbReference>
<proteinExistence type="predicted"/>
<evidence type="ECO:0000259" key="7">
    <source>
        <dbReference type="PROSITE" id="PS50937"/>
    </source>
</evidence>
<feature type="compositionally biased region" description="Basic and acidic residues" evidence="6">
    <location>
        <begin position="127"/>
        <end position="143"/>
    </location>
</feature>
<dbReference type="SMART" id="SM00422">
    <property type="entry name" value="HTH_MERR"/>
    <property type="match status" value="1"/>
</dbReference>
<evidence type="ECO:0000313" key="13">
    <source>
        <dbReference type="Proteomes" id="UP000737420"/>
    </source>
</evidence>